<organism evidence="4 5">
    <name type="scientific">Desulfocicer vacuolatum DSM 3385</name>
    <dbReference type="NCBI Taxonomy" id="1121400"/>
    <lineage>
        <taxon>Bacteria</taxon>
        <taxon>Pseudomonadati</taxon>
        <taxon>Thermodesulfobacteriota</taxon>
        <taxon>Desulfobacteria</taxon>
        <taxon>Desulfobacterales</taxon>
        <taxon>Desulfobacteraceae</taxon>
        <taxon>Desulfocicer</taxon>
    </lineage>
</organism>
<keyword evidence="2" id="KW-0472">Membrane</keyword>
<evidence type="ECO:0000313" key="5">
    <source>
        <dbReference type="Proteomes" id="UP000192418"/>
    </source>
</evidence>
<protein>
    <submittedName>
        <fullName evidence="4">LysM domain-containing protein</fullName>
    </submittedName>
</protein>
<keyword evidence="5" id="KW-1185">Reference proteome</keyword>
<sequence length="278" mass="30650">MNEENSSIDERFRIDQHGMDDTPRPPNARYSRRKNNGNTSMKIVVVAGVVIVFLVVGLFFLFASDDPGSPLENSEAPPVEDGMTKISLLEKRLDKLEISLAEISQKFSTIQSPPAASGTDLAVFTGRLDRVENSMSTKFNISTENIDKLDLQVAGLLDRMKNLELKKGKSISGAQVSKTQTSYDNMVQKATDKAPVSSVTPTAQTPTVKTGMKKMTFKKTAPKVIKKATPSRVYHVVKKGETLYSISKKYGTTVANIHKLNHFSKQPTIYPGDKLIVK</sequence>
<name>A0A1W2BG54_9BACT</name>
<proteinExistence type="predicted"/>
<feature type="compositionally biased region" description="Basic and acidic residues" evidence="1">
    <location>
        <begin position="8"/>
        <end position="23"/>
    </location>
</feature>
<feature type="domain" description="LysM" evidence="3">
    <location>
        <begin position="233"/>
        <end position="277"/>
    </location>
</feature>
<dbReference type="SMART" id="SM00257">
    <property type="entry name" value="LysM"/>
    <property type="match status" value="1"/>
</dbReference>
<keyword evidence="2" id="KW-0812">Transmembrane</keyword>
<keyword evidence="2" id="KW-1133">Transmembrane helix</keyword>
<gene>
    <name evidence="4" type="ORF">SAMN02746065_10838</name>
</gene>
<dbReference type="Pfam" id="PF01476">
    <property type="entry name" value="LysM"/>
    <property type="match status" value="1"/>
</dbReference>
<reference evidence="4 5" key="1">
    <citation type="submission" date="2017-04" db="EMBL/GenBank/DDBJ databases">
        <authorList>
            <person name="Afonso C.L."/>
            <person name="Miller P.J."/>
            <person name="Scott M.A."/>
            <person name="Spackman E."/>
            <person name="Goraichik I."/>
            <person name="Dimitrov K.M."/>
            <person name="Suarez D.L."/>
            <person name="Swayne D.E."/>
        </authorList>
    </citation>
    <scope>NUCLEOTIDE SEQUENCE [LARGE SCALE GENOMIC DNA]</scope>
    <source>
        <strain evidence="4 5">DSM 3385</strain>
    </source>
</reference>
<dbReference type="SUPFAM" id="SSF54106">
    <property type="entry name" value="LysM domain"/>
    <property type="match status" value="1"/>
</dbReference>
<dbReference type="PANTHER" id="PTHR33734:SF22">
    <property type="entry name" value="MEMBRANE-BOUND LYTIC MUREIN TRANSGLYCOSYLASE D"/>
    <property type="match status" value="1"/>
</dbReference>
<dbReference type="RefSeq" id="WP_084068461.1">
    <property type="nucleotide sequence ID" value="NZ_FWXY01000008.1"/>
</dbReference>
<dbReference type="CDD" id="cd00118">
    <property type="entry name" value="LysM"/>
    <property type="match status" value="1"/>
</dbReference>
<dbReference type="OrthoDB" id="370541at2"/>
<feature type="region of interest" description="Disordered" evidence="1">
    <location>
        <begin position="1"/>
        <end position="35"/>
    </location>
</feature>
<dbReference type="Proteomes" id="UP000192418">
    <property type="component" value="Unassembled WGS sequence"/>
</dbReference>
<dbReference type="InterPro" id="IPR036779">
    <property type="entry name" value="LysM_dom_sf"/>
</dbReference>
<feature type="transmembrane region" description="Helical" evidence="2">
    <location>
        <begin position="43"/>
        <end position="63"/>
    </location>
</feature>
<evidence type="ECO:0000256" key="2">
    <source>
        <dbReference type="SAM" id="Phobius"/>
    </source>
</evidence>
<dbReference type="PANTHER" id="PTHR33734">
    <property type="entry name" value="LYSM DOMAIN-CONTAINING GPI-ANCHORED PROTEIN 2"/>
    <property type="match status" value="1"/>
</dbReference>
<evidence type="ECO:0000313" key="4">
    <source>
        <dbReference type="EMBL" id="SMC71408.1"/>
    </source>
</evidence>
<dbReference type="STRING" id="1121400.SAMN02746065_10838"/>
<dbReference type="EMBL" id="FWXY01000008">
    <property type="protein sequence ID" value="SMC71408.1"/>
    <property type="molecule type" value="Genomic_DNA"/>
</dbReference>
<evidence type="ECO:0000259" key="3">
    <source>
        <dbReference type="PROSITE" id="PS51782"/>
    </source>
</evidence>
<dbReference type="AlphaFoldDB" id="A0A1W2BG54"/>
<dbReference type="PROSITE" id="PS51782">
    <property type="entry name" value="LYSM"/>
    <property type="match status" value="1"/>
</dbReference>
<accession>A0A1W2BG54</accession>
<dbReference type="InterPro" id="IPR018392">
    <property type="entry name" value="LysM"/>
</dbReference>
<evidence type="ECO:0000256" key="1">
    <source>
        <dbReference type="SAM" id="MobiDB-lite"/>
    </source>
</evidence>
<dbReference type="Gene3D" id="3.10.350.10">
    <property type="entry name" value="LysM domain"/>
    <property type="match status" value="1"/>
</dbReference>